<dbReference type="AlphaFoldDB" id="A0A4P8IXI2"/>
<proteinExistence type="predicted"/>
<dbReference type="OrthoDB" id="9106388at2"/>
<accession>A0A4P8IXI2</accession>
<dbReference type="Proteomes" id="UP000298656">
    <property type="component" value="Chromosome 2"/>
</dbReference>
<dbReference type="RefSeq" id="WP_137336876.1">
    <property type="nucleotide sequence ID" value="NZ_CP040078.1"/>
</dbReference>
<evidence type="ECO:0000313" key="1">
    <source>
        <dbReference type="EMBL" id="QCP54108.1"/>
    </source>
</evidence>
<dbReference type="KEGG" id="tvl:FAZ95_34545"/>
<keyword evidence="2" id="KW-1185">Reference proteome</keyword>
<name>A0A4P8IXI2_9BURK</name>
<evidence type="ECO:0000313" key="2">
    <source>
        <dbReference type="Proteomes" id="UP000298656"/>
    </source>
</evidence>
<organism evidence="1 2">
    <name type="scientific">Trinickia violacea</name>
    <dbReference type="NCBI Taxonomy" id="2571746"/>
    <lineage>
        <taxon>Bacteria</taxon>
        <taxon>Pseudomonadati</taxon>
        <taxon>Pseudomonadota</taxon>
        <taxon>Betaproteobacteria</taxon>
        <taxon>Burkholderiales</taxon>
        <taxon>Burkholderiaceae</taxon>
        <taxon>Trinickia</taxon>
    </lineage>
</organism>
<gene>
    <name evidence="1" type="ORF">FAZ95_34545</name>
</gene>
<dbReference type="EMBL" id="CP040078">
    <property type="protein sequence ID" value="QCP54108.1"/>
    <property type="molecule type" value="Genomic_DNA"/>
</dbReference>
<reference evidence="1 2" key="1">
    <citation type="submission" date="2019-05" db="EMBL/GenBank/DDBJ databases">
        <title>Burkholderia sp. DHOD12, isolated from subtropical forest soil.</title>
        <authorList>
            <person name="Gao Z.-H."/>
            <person name="Qiu L.-H."/>
        </authorList>
    </citation>
    <scope>NUCLEOTIDE SEQUENCE [LARGE SCALE GENOMIC DNA]</scope>
    <source>
        <strain evidence="1 2">DHOD12</strain>
    </source>
</reference>
<protein>
    <submittedName>
        <fullName evidence="1">Uncharacterized protein</fullName>
    </submittedName>
</protein>
<sequence length="117" mass="12764">MASTQWLKVVHAESSAPAQSVSRNNVIRFPSSQRILLPVSLHYASPEQSRAQIRALLHCPLGVYVAGIEAVRGDVRVLFDIAAEDFDFTLHTLIATLPQATIGRLSRRSVKAASSRA</sequence>